<protein>
    <submittedName>
        <fullName evidence="1">Uncharacterized protein</fullName>
    </submittedName>
</protein>
<dbReference type="AlphaFoldDB" id="A0A0F9TYM9"/>
<proteinExistence type="predicted"/>
<comment type="caution">
    <text evidence="1">The sequence shown here is derived from an EMBL/GenBank/DDBJ whole genome shotgun (WGS) entry which is preliminary data.</text>
</comment>
<name>A0A0F9TYM9_9ZZZZ</name>
<gene>
    <name evidence="1" type="ORF">LCGC14_0271370</name>
</gene>
<feature type="non-terminal residue" evidence="1">
    <location>
        <position position="35"/>
    </location>
</feature>
<accession>A0A0F9TYM9</accession>
<organism evidence="1">
    <name type="scientific">marine sediment metagenome</name>
    <dbReference type="NCBI Taxonomy" id="412755"/>
    <lineage>
        <taxon>unclassified sequences</taxon>
        <taxon>metagenomes</taxon>
        <taxon>ecological metagenomes</taxon>
    </lineage>
</organism>
<reference evidence="1" key="1">
    <citation type="journal article" date="2015" name="Nature">
        <title>Complex archaea that bridge the gap between prokaryotes and eukaryotes.</title>
        <authorList>
            <person name="Spang A."/>
            <person name="Saw J.H."/>
            <person name="Jorgensen S.L."/>
            <person name="Zaremba-Niedzwiedzka K."/>
            <person name="Martijn J."/>
            <person name="Lind A.E."/>
            <person name="van Eijk R."/>
            <person name="Schleper C."/>
            <person name="Guy L."/>
            <person name="Ettema T.J."/>
        </authorList>
    </citation>
    <scope>NUCLEOTIDE SEQUENCE</scope>
</reference>
<evidence type="ECO:0000313" key="1">
    <source>
        <dbReference type="EMBL" id="KKN86100.1"/>
    </source>
</evidence>
<sequence length="35" mass="3573">MPDPLYPTNTRGGSVCLNRLDGLISGSSAGFYAAA</sequence>
<dbReference type="EMBL" id="LAZR01000151">
    <property type="protein sequence ID" value="KKN86100.1"/>
    <property type="molecule type" value="Genomic_DNA"/>
</dbReference>